<evidence type="ECO:0000256" key="12">
    <source>
        <dbReference type="PROSITE-ProRule" id="PRU00203"/>
    </source>
</evidence>
<evidence type="ECO:0000256" key="13">
    <source>
        <dbReference type="SAM" id="Phobius"/>
    </source>
</evidence>
<accession>A0A1B6GCR5</accession>
<dbReference type="PANTHER" id="PTHR13808">
    <property type="entry name" value="CBP/P300-RELATED"/>
    <property type="match status" value="1"/>
</dbReference>
<dbReference type="Gene3D" id="1.20.1020.10">
    <property type="entry name" value="TAZ domain"/>
    <property type="match status" value="1"/>
</dbReference>
<sequence length="274" mass="30998">YNHAQVLFIVISVFYCAITFLDFISSILKDRMLPPTQLANGSANYIQCDSKPNDAAFENLKRRLVKRTSDADVERCIALLQHVGSCRDMTACQEGGACVRTKRVMVHYSICNETHEGRKCSICQQLLALCKLHALRCQESKLGCDVLHCPNRKMSMLSSNNPSSRKELLMKLMTAQRLTSMEERMKFVKGLIENPQTRVRVLRGLQKMRQVRLGSSQVGRNLKHVSKPTPVGKVNRPTVLMPNAVNQLTRSIRELNTSDSLVSWKASILFTPKY</sequence>
<evidence type="ECO:0000256" key="1">
    <source>
        <dbReference type="ARBA" id="ARBA00004123"/>
    </source>
</evidence>
<keyword evidence="9" id="KW-0804">Transcription</keyword>
<feature type="non-terminal residue" evidence="15">
    <location>
        <position position="1"/>
    </location>
</feature>
<evidence type="ECO:0000256" key="9">
    <source>
        <dbReference type="ARBA" id="ARBA00023163"/>
    </source>
</evidence>
<feature type="domain" description="TAZ-type" evidence="14">
    <location>
        <begin position="58"/>
        <end position="152"/>
    </location>
</feature>
<evidence type="ECO:0000256" key="11">
    <source>
        <dbReference type="ARBA" id="ARBA00048017"/>
    </source>
</evidence>
<dbReference type="EMBL" id="GECZ01009552">
    <property type="protein sequence ID" value="JAS60217.1"/>
    <property type="molecule type" value="Transcribed_RNA"/>
</dbReference>
<dbReference type="GO" id="GO:0005634">
    <property type="term" value="C:nucleus"/>
    <property type="evidence" value="ECO:0007669"/>
    <property type="project" value="UniProtKB-SubCell"/>
</dbReference>
<reference evidence="15" key="1">
    <citation type="submission" date="2015-11" db="EMBL/GenBank/DDBJ databases">
        <title>De novo transcriptome assembly of four potential Pierce s Disease insect vectors from Arizona vineyards.</title>
        <authorList>
            <person name="Tassone E.E."/>
        </authorList>
    </citation>
    <scope>NUCLEOTIDE SEQUENCE</scope>
</reference>
<comment type="subcellular location">
    <subcellularLocation>
        <location evidence="1">Nucleus</location>
    </subcellularLocation>
</comment>
<dbReference type="InterPro" id="IPR000197">
    <property type="entry name" value="Znf_TAZ"/>
</dbReference>
<evidence type="ECO:0000313" key="15">
    <source>
        <dbReference type="EMBL" id="JAS60217.1"/>
    </source>
</evidence>
<keyword evidence="13" id="KW-0472">Membrane</keyword>
<evidence type="ECO:0000256" key="8">
    <source>
        <dbReference type="ARBA" id="ARBA00023015"/>
    </source>
</evidence>
<evidence type="ECO:0000256" key="4">
    <source>
        <dbReference type="ARBA" id="ARBA00022723"/>
    </source>
</evidence>
<evidence type="ECO:0000256" key="3">
    <source>
        <dbReference type="ARBA" id="ARBA00022679"/>
    </source>
</evidence>
<evidence type="ECO:0000256" key="7">
    <source>
        <dbReference type="ARBA" id="ARBA00022853"/>
    </source>
</evidence>
<comment type="catalytic activity">
    <reaction evidence="11">
        <text>L-lysyl-[protein] + acetyl-CoA = N(6)-acetyl-L-lysyl-[protein] + CoA + H(+)</text>
        <dbReference type="Rhea" id="RHEA:45948"/>
        <dbReference type="Rhea" id="RHEA-COMP:9752"/>
        <dbReference type="Rhea" id="RHEA-COMP:10731"/>
        <dbReference type="ChEBI" id="CHEBI:15378"/>
        <dbReference type="ChEBI" id="CHEBI:29969"/>
        <dbReference type="ChEBI" id="CHEBI:57287"/>
        <dbReference type="ChEBI" id="CHEBI:57288"/>
        <dbReference type="ChEBI" id="CHEBI:61930"/>
        <dbReference type="EC" id="2.3.1.48"/>
    </reaction>
</comment>
<dbReference type="InterPro" id="IPR035898">
    <property type="entry name" value="TAZ_dom_sf"/>
</dbReference>
<keyword evidence="10" id="KW-0539">Nucleus</keyword>
<protein>
    <recommendedName>
        <fullName evidence="2">histone acetyltransferase</fullName>
        <ecNumber evidence="2">2.3.1.48</ecNumber>
    </recommendedName>
</protein>
<keyword evidence="7" id="KW-0156">Chromatin regulator</keyword>
<dbReference type="GO" id="GO:0005667">
    <property type="term" value="C:transcription regulator complex"/>
    <property type="evidence" value="ECO:0007669"/>
    <property type="project" value="TreeGrafter"/>
</dbReference>
<feature type="zinc finger region" description="TAZ-type" evidence="12">
    <location>
        <begin position="58"/>
        <end position="152"/>
    </location>
</feature>
<dbReference type="Pfam" id="PF02135">
    <property type="entry name" value="zf-TAZ"/>
    <property type="match status" value="1"/>
</dbReference>
<dbReference type="GO" id="GO:0031490">
    <property type="term" value="F:chromatin DNA binding"/>
    <property type="evidence" value="ECO:0007669"/>
    <property type="project" value="TreeGrafter"/>
</dbReference>
<feature type="transmembrane region" description="Helical" evidence="13">
    <location>
        <begin position="6"/>
        <end position="28"/>
    </location>
</feature>
<dbReference type="SMART" id="SM00551">
    <property type="entry name" value="ZnF_TAZ"/>
    <property type="match status" value="1"/>
</dbReference>
<dbReference type="PROSITE" id="PS50134">
    <property type="entry name" value="ZF_TAZ"/>
    <property type="match status" value="1"/>
</dbReference>
<evidence type="ECO:0000256" key="5">
    <source>
        <dbReference type="ARBA" id="ARBA00022771"/>
    </source>
</evidence>
<evidence type="ECO:0000256" key="2">
    <source>
        <dbReference type="ARBA" id="ARBA00013184"/>
    </source>
</evidence>
<evidence type="ECO:0000259" key="14">
    <source>
        <dbReference type="PROSITE" id="PS50134"/>
    </source>
</evidence>
<evidence type="ECO:0000256" key="6">
    <source>
        <dbReference type="ARBA" id="ARBA00022833"/>
    </source>
</evidence>
<proteinExistence type="predicted"/>
<gene>
    <name evidence="15" type="ORF">g.32757</name>
</gene>
<keyword evidence="6 12" id="KW-0862">Zinc</keyword>
<keyword evidence="4 12" id="KW-0479">Metal-binding</keyword>
<dbReference type="SUPFAM" id="SSF57933">
    <property type="entry name" value="TAZ domain"/>
    <property type="match status" value="1"/>
</dbReference>
<name>A0A1B6GCR5_9HEMI</name>
<keyword evidence="5 12" id="KW-0863">Zinc-finger</keyword>
<keyword evidence="3" id="KW-0808">Transferase</keyword>
<keyword evidence="13" id="KW-1133">Transmembrane helix</keyword>
<keyword evidence="13" id="KW-0812">Transmembrane</keyword>
<dbReference type="AlphaFoldDB" id="A0A1B6GCR5"/>
<dbReference type="GO" id="GO:0000123">
    <property type="term" value="C:histone acetyltransferase complex"/>
    <property type="evidence" value="ECO:0007669"/>
    <property type="project" value="TreeGrafter"/>
</dbReference>
<dbReference type="PANTHER" id="PTHR13808:SF1">
    <property type="entry name" value="HISTONE ACETYLTRANSFERASE"/>
    <property type="match status" value="1"/>
</dbReference>
<dbReference type="GO" id="GO:0004402">
    <property type="term" value="F:histone acetyltransferase activity"/>
    <property type="evidence" value="ECO:0007669"/>
    <property type="project" value="InterPro"/>
</dbReference>
<dbReference type="GO" id="GO:0045944">
    <property type="term" value="P:positive regulation of transcription by RNA polymerase II"/>
    <property type="evidence" value="ECO:0007669"/>
    <property type="project" value="TreeGrafter"/>
</dbReference>
<evidence type="ECO:0000256" key="10">
    <source>
        <dbReference type="ARBA" id="ARBA00023242"/>
    </source>
</evidence>
<organism evidence="15">
    <name type="scientific">Cuerna arida</name>
    <dbReference type="NCBI Taxonomy" id="1464854"/>
    <lineage>
        <taxon>Eukaryota</taxon>
        <taxon>Metazoa</taxon>
        <taxon>Ecdysozoa</taxon>
        <taxon>Arthropoda</taxon>
        <taxon>Hexapoda</taxon>
        <taxon>Insecta</taxon>
        <taxon>Pterygota</taxon>
        <taxon>Neoptera</taxon>
        <taxon>Paraneoptera</taxon>
        <taxon>Hemiptera</taxon>
        <taxon>Auchenorrhyncha</taxon>
        <taxon>Membracoidea</taxon>
        <taxon>Cicadellidae</taxon>
        <taxon>Cicadellinae</taxon>
        <taxon>Proconiini</taxon>
        <taxon>Cuerna</taxon>
    </lineage>
</organism>
<dbReference type="InterPro" id="IPR013178">
    <property type="entry name" value="Histone_AcTrfase_Rtt109/CBP"/>
</dbReference>
<dbReference type="EC" id="2.3.1.48" evidence="2"/>
<dbReference type="GO" id="GO:0008270">
    <property type="term" value="F:zinc ion binding"/>
    <property type="evidence" value="ECO:0007669"/>
    <property type="project" value="UniProtKB-KW"/>
</dbReference>
<dbReference type="GO" id="GO:0003713">
    <property type="term" value="F:transcription coactivator activity"/>
    <property type="evidence" value="ECO:0007669"/>
    <property type="project" value="TreeGrafter"/>
</dbReference>
<keyword evidence="8" id="KW-0805">Transcription regulation</keyword>